<dbReference type="PANTHER" id="PTHR33434:SF3">
    <property type="entry name" value="DEGV DOMAIN-CONTAINING PROTEIN YITS"/>
    <property type="match status" value="1"/>
</dbReference>
<reference evidence="3 4" key="1">
    <citation type="submission" date="2021-06" db="EMBL/GenBank/DDBJ databases">
        <authorList>
            <person name="Sun Q."/>
            <person name="Li D."/>
        </authorList>
    </citation>
    <scope>NUCLEOTIDE SEQUENCE [LARGE SCALE GENOMIC DNA]</scope>
    <source>
        <strain evidence="3 4">MSJ-11</strain>
    </source>
</reference>
<protein>
    <submittedName>
        <fullName evidence="3">DegV family protein</fullName>
    </submittedName>
</protein>
<dbReference type="NCBIfam" id="TIGR00762">
    <property type="entry name" value="DegV"/>
    <property type="match status" value="1"/>
</dbReference>
<dbReference type="EMBL" id="JAHLQF010000002">
    <property type="protein sequence ID" value="MBU5484061.1"/>
    <property type="molecule type" value="Genomic_DNA"/>
</dbReference>
<keyword evidence="4" id="KW-1185">Reference proteome</keyword>
<proteinExistence type="predicted"/>
<evidence type="ECO:0000313" key="3">
    <source>
        <dbReference type="EMBL" id="MBU5484061.1"/>
    </source>
</evidence>
<evidence type="ECO:0000256" key="2">
    <source>
        <dbReference type="ARBA" id="ARBA00023121"/>
    </source>
</evidence>
<dbReference type="PROSITE" id="PS51482">
    <property type="entry name" value="DEGV"/>
    <property type="match status" value="1"/>
</dbReference>
<comment type="caution">
    <text evidence="3">The sequence shown here is derived from an EMBL/GenBank/DDBJ whole genome shotgun (WGS) entry which is preliminary data.</text>
</comment>
<evidence type="ECO:0000256" key="1">
    <source>
        <dbReference type="ARBA" id="ARBA00003238"/>
    </source>
</evidence>
<dbReference type="Pfam" id="PF02645">
    <property type="entry name" value="DegV"/>
    <property type="match status" value="1"/>
</dbReference>
<dbReference type="RefSeq" id="WP_216438555.1">
    <property type="nucleotide sequence ID" value="NZ_JAHLQF010000002.1"/>
</dbReference>
<comment type="function">
    <text evidence="1">May bind long-chain fatty acids, such as palmitate, and may play a role in lipid transport or fatty acid metabolism.</text>
</comment>
<gene>
    <name evidence="3" type="ORF">KQI86_06935</name>
</gene>
<organism evidence="3 4">
    <name type="scientific">Clostridium mobile</name>
    <dbReference type="NCBI Taxonomy" id="2841512"/>
    <lineage>
        <taxon>Bacteria</taxon>
        <taxon>Bacillati</taxon>
        <taxon>Bacillota</taxon>
        <taxon>Clostridia</taxon>
        <taxon>Eubacteriales</taxon>
        <taxon>Clostridiaceae</taxon>
        <taxon>Clostridium</taxon>
    </lineage>
</organism>
<name>A0ABS6EH79_9CLOT</name>
<keyword evidence="2" id="KW-0446">Lipid-binding</keyword>
<dbReference type="PANTHER" id="PTHR33434">
    <property type="entry name" value="DEGV DOMAIN-CONTAINING PROTEIN DR_1986-RELATED"/>
    <property type="match status" value="1"/>
</dbReference>
<dbReference type="InterPro" id="IPR003797">
    <property type="entry name" value="DegV"/>
</dbReference>
<dbReference type="InterPro" id="IPR050270">
    <property type="entry name" value="DegV_domain_contain"/>
</dbReference>
<evidence type="ECO:0000313" key="4">
    <source>
        <dbReference type="Proteomes" id="UP000726170"/>
    </source>
</evidence>
<accession>A0ABS6EH79</accession>
<sequence>MRDFDIFTDTCSDLPIDYVKEKGLQFARLTCSYNGQTYYDDFGQSLSHKQFFDDVRNGVVPLTSQPSVDEFYQKFKSIVDSGKDILYICVSTGLSGTENSATIAKDMILEEKPEAKIAIVNVLTASLGQGIMVMKAFEMKEEGKSMDEIVDYMESNKQRLNTFMTVDDLNHLKRGGRLSSAAAIIGIILHIKPTLMIDTEGKVAVIGKARGRKSSINKLAELVTERIENAEEQIIGICHGDCLEEALKLKEIISEKIKVKVKDVIINFTGPAVGTHGGPGNLAVFFMGRDRSII</sequence>
<dbReference type="Proteomes" id="UP000726170">
    <property type="component" value="Unassembled WGS sequence"/>
</dbReference>